<keyword evidence="8 15" id="KW-0067">ATP-binding</keyword>
<keyword evidence="5" id="KW-0732">Signal</keyword>
<keyword evidence="7" id="KW-0418">Kinase</keyword>
<evidence type="ECO:0000256" key="14">
    <source>
        <dbReference type="ARBA" id="ARBA00048679"/>
    </source>
</evidence>
<feature type="region of interest" description="Disordered" evidence="16">
    <location>
        <begin position="149"/>
        <end position="253"/>
    </location>
</feature>
<reference evidence="20" key="2">
    <citation type="submission" date="2008-12" db="EMBL/GenBank/DDBJ databases">
        <title>Improved gene annotation of the rice (Oryza sativa) genomes.</title>
        <authorList>
            <person name="Wang J."/>
            <person name="Li R."/>
            <person name="Fan W."/>
            <person name="Huang Q."/>
            <person name="Zhang J."/>
            <person name="Zhou Y."/>
            <person name="Hu Y."/>
            <person name="Zi S."/>
            <person name="Li J."/>
            <person name="Ni P."/>
            <person name="Zheng H."/>
            <person name="Zhang Y."/>
            <person name="Zhao M."/>
            <person name="Hao Q."/>
            <person name="McDermott J."/>
            <person name="Samudrala R."/>
            <person name="Kristiansen K."/>
            <person name="Wong G.K.-S."/>
        </authorList>
    </citation>
    <scope>NUCLEOTIDE SEQUENCE</scope>
</reference>
<dbReference type="EMBL" id="CM000142">
    <property type="protein sequence ID" value="EEE63740.1"/>
    <property type="molecule type" value="Genomic_DNA"/>
</dbReference>
<evidence type="ECO:0000256" key="15">
    <source>
        <dbReference type="PROSITE-ProRule" id="PRU10141"/>
    </source>
</evidence>
<evidence type="ECO:0000256" key="2">
    <source>
        <dbReference type="ARBA" id="ARBA00012513"/>
    </source>
</evidence>
<dbReference type="Gene3D" id="1.10.510.10">
    <property type="entry name" value="Transferase(Phosphotransferase) domain 1"/>
    <property type="match status" value="1"/>
</dbReference>
<evidence type="ECO:0000256" key="3">
    <source>
        <dbReference type="ARBA" id="ARBA00022679"/>
    </source>
</evidence>
<protein>
    <recommendedName>
        <fullName evidence="2">non-specific serine/threonine protein kinase</fullName>
        <ecNumber evidence="2">2.7.11.1</ecNumber>
    </recommendedName>
</protein>
<evidence type="ECO:0000256" key="11">
    <source>
        <dbReference type="ARBA" id="ARBA00023157"/>
    </source>
</evidence>
<accession>B9FPM3</accession>
<dbReference type="GO" id="GO:0016020">
    <property type="term" value="C:membrane"/>
    <property type="evidence" value="ECO:0007669"/>
    <property type="project" value="UniProtKB-SubCell"/>
</dbReference>
<evidence type="ECO:0000256" key="6">
    <source>
        <dbReference type="ARBA" id="ARBA00022741"/>
    </source>
</evidence>
<evidence type="ECO:0000256" key="4">
    <source>
        <dbReference type="ARBA" id="ARBA00022692"/>
    </source>
</evidence>
<evidence type="ECO:0000256" key="8">
    <source>
        <dbReference type="ARBA" id="ARBA00022840"/>
    </source>
</evidence>
<name>B9FPM3_ORYSJ</name>
<dbReference type="InterPro" id="IPR017441">
    <property type="entry name" value="Protein_kinase_ATP_BS"/>
</dbReference>
<dbReference type="InterPro" id="IPR008271">
    <property type="entry name" value="Ser/Thr_kinase_AS"/>
</dbReference>
<dbReference type="FunFam" id="1.10.510.10:FF:001424">
    <property type="entry name" value="Protein kinase superfamily protein"/>
    <property type="match status" value="1"/>
</dbReference>
<dbReference type="Pfam" id="PF00069">
    <property type="entry name" value="Pkinase"/>
    <property type="match status" value="1"/>
</dbReference>
<evidence type="ECO:0000256" key="12">
    <source>
        <dbReference type="ARBA" id="ARBA00023170"/>
    </source>
</evidence>
<dbReference type="InterPro" id="IPR036426">
    <property type="entry name" value="Bulb-type_lectin_dom_sf"/>
</dbReference>
<dbReference type="GO" id="GO:0051707">
    <property type="term" value="P:response to other organism"/>
    <property type="evidence" value="ECO:0007669"/>
    <property type="project" value="UniProtKB-ARBA"/>
</dbReference>
<dbReference type="PANTHER" id="PTHR47974">
    <property type="entry name" value="OS07G0415500 PROTEIN"/>
    <property type="match status" value="1"/>
</dbReference>
<keyword evidence="12" id="KW-0675">Receptor</keyword>
<dbReference type="Gene3D" id="2.90.10.10">
    <property type="entry name" value="Bulb-type lectin domain"/>
    <property type="match status" value="1"/>
</dbReference>
<feature type="compositionally biased region" description="Gly residues" evidence="16">
    <location>
        <begin position="226"/>
        <end position="237"/>
    </location>
</feature>
<dbReference type="SMART" id="SM00108">
    <property type="entry name" value="B_lectin"/>
    <property type="match status" value="1"/>
</dbReference>
<evidence type="ECO:0000313" key="20">
    <source>
        <dbReference type="EMBL" id="EEE63740.1"/>
    </source>
</evidence>
<dbReference type="Proteomes" id="UP000007752">
    <property type="component" value="Chromosome 5"/>
</dbReference>
<dbReference type="PROSITE" id="PS50927">
    <property type="entry name" value="BULB_LECTIN"/>
    <property type="match status" value="1"/>
</dbReference>
<evidence type="ECO:0000256" key="10">
    <source>
        <dbReference type="ARBA" id="ARBA00023136"/>
    </source>
</evidence>
<dbReference type="PROSITE" id="PS00108">
    <property type="entry name" value="PROTEIN_KINASE_ST"/>
    <property type="match status" value="1"/>
</dbReference>
<feature type="transmembrane region" description="Helical" evidence="17">
    <location>
        <begin position="620"/>
        <end position="644"/>
    </location>
</feature>
<evidence type="ECO:0000259" key="19">
    <source>
        <dbReference type="PROSITE" id="PS50927"/>
    </source>
</evidence>
<dbReference type="GO" id="GO:0004674">
    <property type="term" value="F:protein serine/threonine kinase activity"/>
    <property type="evidence" value="ECO:0007669"/>
    <property type="project" value="UniProtKB-EC"/>
</dbReference>
<proteinExistence type="predicted"/>
<dbReference type="SUPFAM" id="SSF56112">
    <property type="entry name" value="Protein kinase-like (PK-like)"/>
    <property type="match status" value="1"/>
</dbReference>
<evidence type="ECO:0000256" key="17">
    <source>
        <dbReference type="SAM" id="Phobius"/>
    </source>
</evidence>
<evidence type="ECO:0000256" key="5">
    <source>
        <dbReference type="ARBA" id="ARBA00022729"/>
    </source>
</evidence>
<gene>
    <name evidence="20" type="ORF">OsJ_18558</name>
</gene>
<evidence type="ECO:0000259" key="18">
    <source>
        <dbReference type="PROSITE" id="PS50011"/>
    </source>
</evidence>
<keyword evidence="3" id="KW-0808">Transferase</keyword>
<keyword evidence="10 17" id="KW-0472">Membrane</keyword>
<comment type="catalytic activity">
    <reaction evidence="14">
        <text>L-seryl-[protein] + ATP = O-phospho-L-seryl-[protein] + ADP + H(+)</text>
        <dbReference type="Rhea" id="RHEA:17989"/>
        <dbReference type="Rhea" id="RHEA-COMP:9863"/>
        <dbReference type="Rhea" id="RHEA-COMP:11604"/>
        <dbReference type="ChEBI" id="CHEBI:15378"/>
        <dbReference type="ChEBI" id="CHEBI:29999"/>
        <dbReference type="ChEBI" id="CHEBI:30616"/>
        <dbReference type="ChEBI" id="CHEBI:83421"/>
        <dbReference type="ChEBI" id="CHEBI:456216"/>
        <dbReference type="EC" id="2.7.11.1"/>
    </reaction>
</comment>
<comment type="subcellular location">
    <subcellularLocation>
        <location evidence="1">Membrane</location>
        <topology evidence="1">Single-pass type I membrane protein</topology>
    </subcellularLocation>
</comment>
<organism evidence="20">
    <name type="scientific">Oryza sativa subsp. japonica</name>
    <name type="common">Rice</name>
    <dbReference type="NCBI Taxonomy" id="39947"/>
    <lineage>
        <taxon>Eukaryota</taxon>
        <taxon>Viridiplantae</taxon>
        <taxon>Streptophyta</taxon>
        <taxon>Embryophyta</taxon>
        <taxon>Tracheophyta</taxon>
        <taxon>Spermatophyta</taxon>
        <taxon>Magnoliopsida</taxon>
        <taxon>Liliopsida</taxon>
        <taxon>Poales</taxon>
        <taxon>Poaceae</taxon>
        <taxon>BOP clade</taxon>
        <taxon>Oryzoideae</taxon>
        <taxon>Oryzeae</taxon>
        <taxon>Oryzinae</taxon>
        <taxon>Oryza</taxon>
        <taxon>Oryza sativa</taxon>
    </lineage>
</organism>
<dbReference type="PROSITE" id="PS50011">
    <property type="entry name" value="PROTEIN_KINASE_DOM"/>
    <property type="match status" value="1"/>
</dbReference>
<dbReference type="AlphaFoldDB" id="B9FPM3"/>
<dbReference type="EC" id="2.7.11.1" evidence="2"/>
<feature type="domain" description="Bulb-type lectin" evidence="19">
    <location>
        <begin position="401"/>
        <end position="534"/>
    </location>
</feature>
<dbReference type="PROSITE" id="PS00107">
    <property type="entry name" value="PROTEIN_KINASE_ATP"/>
    <property type="match status" value="1"/>
</dbReference>
<evidence type="ECO:0000256" key="7">
    <source>
        <dbReference type="ARBA" id="ARBA00022777"/>
    </source>
</evidence>
<dbReference type="InterPro" id="IPR001480">
    <property type="entry name" value="Bulb-type_lectin_dom"/>
</dbReference>
<feature type="domain" description="Protein kinase" evidence="18">
    <location>
        <begin position="674"/>
        <end position="920"/>
    </location>
</feature>
<dbReference type="CDD" id="cd00028">
    <property type="entry name" value="B_lectin"/>
    <property type="match status" value="1"/>
</dbReference>
<dbReference type="GO" id="GO:0005524">
    <property type="term" value="F:ATP binding"/>
    <property type="evidence" value="ECO:0007669"/>
    <property type="project" value="UniProtKB-UniRule"/>
</dbReference>
<dbReference type="Pfam" id="PF00954">
    <property type="entry name" value="S_locus_glycop"/>
    <property type="match status" value="1"/>
</dbReference>
<dbReference type="PANTHER" id="PTHR47974:SF19">
    <property type="entry name" value="RECEPTOR-LIKE SERINE_THREONINE-PROTEIN KINASE"/>
    <property type="match status" value="1"/>
</dbReference>
<dbReference type="InterPro" id="IPR011009">
    <property type="entry name" value="Kinase-like_dom_sf"/>
</dbReference>
<keyword evidence="6 15" id="KW-0547">Nucleotide-binding</keyword>
<dbReference type="GO" id="GO:0048544">
    <property type="term" value="P:recognition of pollen"/>
    <property type="evidence" value="ECO:0007669"/>
    <property type="project" value="InterPro"/>
</dbReference>
<sequence>MAWGGSGAAGSWRGCVGGGRRRHALPREVNDHGEDAAARPSLSTAWVTDAATSSRAWGSSGVAGSWRRRRRMMEQLRQVGEAIGGVNALLAHAYALAFHAVAAVEGGALGGLMGTLASDSGSQAAARGEANPLAESAAASYALAAASAESQLPPLPPTPPHRHRSRSAARSALMATAFCERRAGSSSLSPPRSRSRRVEGKTKGGAISSRPRRSRDGSRTTAAALGGWGGGQGGSRDGMGKGGEREERGGGTHTRWPAVLAGQLWLRTADAVEDTITASRPLSGNQKLVSRGEKFALGFFRSGRRRRPAEERGSASLEACKSTSSTSSAIAPLSSLSGNSRSVIRSFLTSAEVRPKLVRHSVGDGIADSARHGGKGRSHLLGRATTNITHKLVSAIEDLEDASDVVPLGLAAVRVVPPAMSTAVVVVVAALAGGHLKKWYIAIWYNKVSIQTAVWIANREAPISNLDESQLAISQDGTLVLLNQSRSVVWSSNVPNVTSSNVDSSEAKTVAVLLNTGNLALPYLTDGKYDPSTGAFSGIPEMTPIRNSIYAFQYVDNNEEAYFMVTVKNDNILFRLTIDVSSQAKSTVWVADRNQWMLFFLQPKEKLAASELPDSKTKKWRVVSIIIGGFILLVCGVITCICFLRKRTMKAIIPIAVDGHLTTLKYSDLQLITKSFSEKLGSGSFGSVFKGALPDKTVVAVKKLEGFRQGEKQVRAEMSTIRTIHHINLVRLLGFCSHGAQRLLVCEHMQNGSLDRHLFVNNAGALSWSRRYQIAIGISKGLPYLHERCRDCIIHCDIKPDNILLDASFVPKVADFGLAKLLGRDFSRVLTSMRGTIGYLAHDVQTLLDPESVDVIDLEELGRACKVACWCVQDEESSRPSMGEIVQILEGFVDVSIPPVPRYLHVLAERANHVEISINE</sequence>
<feature type="compositionally biased region" description="Basic and acidic residues" evidence="16">
    <location>
        <begin position="238"/>
        <end position="250"/>
    </location>
</feature>
<dbReference type="SMART" id="SM00220">
    <property type="entry name" value="S_TKc"/>
    <property type="match status" value="1"/>
</dbReference>
<feature type="binding site" evidence="15">
    <location>
        <position position="703"/>
    </location>
    <ligand>
        <name>ATP</name>
        <dbReference type="ChEBI" id="CHEBI:30616"/>
    </ligand>
</feature>
<reference evidence="20" key="1">
    <citation type="journal article" date="2005" name="PLoS Biol.">
        <title>The genomes of Oryza sativa: a history of duplications.</title>
        <authorList>
            <person name="Yu J."/>
            <person name="Wang J."/>
            <person name="Lin W."/>
            <person name="Li S."/>
            <person name="Li H."/>
            <person name="Zhou J."/>
            <person name="Ni P."/>
            <person name="Dong W."/>
            <person name="Hu S."/>
            <person name="Zeng C."/>
            <person name="Zhang J."/>
            <person name="Zhang Y."/>
            <person name="Li R."/>
            <person name="Xu Z."/>
            <person name="Li S."/>
            <person name="Li X."/>
            <person name="Zheng H."/>
            <person name="Cong L."/>
            <person name="Lin L."/>
            <person name="Yin J."/>
            <person name="Geng J."/>
            <person name="Li G."/>
            <person name="Shi J."/>
            <person name="Liu J."/>
            <person name="Lv H."/>
            <person name="Li J."/>
            <person name="Wang J."/>
            <person name="Deng Y."/>
            <person name="Ran L."/>
            <person name="Shi X."/>
            <person name="Wang X."/>
            <person name="Wu Q."/>
            <person name="Li C."/>
            <person name="Ren X."/>
            <person name="Wang J."/>
            <person name="Wang X."/>
            <person name="Li D."/>
            <person name="Liu D."/>
            <person name="Zhang X."/>
            <person name="Ji Z."/>
            <person name="Zhao W."/>
            <person name="Sun Y."/>
            <person name="Zhang Z."/>
            <person name="Bao J."/>
            <person name="Han Y."/>
            <person name="Dong L."/>
            <person name="Ji J."/>
            <person name="Chen P."/>
            <person name="Wu S."/>
            <person name="Liu J."/>
            <person name="Xiao Y."/>
            <person name="Bu D."/>
            <person name="Tan J."/>
            <person name="Yang L."/>
            <person name="Ye C."/>
            <person name="Zhang J."/>
            <person name="Xu J."/>
            <person name="Zhou Y."/>
            <person name="Yu Y."/>
            <person name="Zhang B."/>
            <person name="Zhuang S."/>
            <person name="Wei H."/>
            <person name="Liu B."/>
            <person name="Lei M."/>
            <person name="Yu H."/>
            <person name="Li Y."/>
            <person name="Xu H."/>
            <person name="Wei S."/>
            <person name="He X."/>
            <person name="Fang L."/>
            <person name="Zhang Z."/>
            <person name="Zhang Y."/>
            <person name="Huang X."/>
            <person name="Su Z."/>
            <person name="Tong W."/>
            <person name="Li J."/>
            <person name="Tong Z."/>
            <person name="Li S."/>
            <person name="Ye J."/>
            <person name="Wang L."/>
            <person name="Fang L."/>
            <person name="Lei T."/>
            <person name="Chen C."/>
            <person name="Chen H."/>
            <person name="Xu Z."/>
            <person name="Li H."/>
            <person name="Huang H."/>
            <person name="Zhang F."/>
            <person name="Xu H."/>
            <person name="Li N."/>
            <person name="Zhao C."/>
            <person name="Li S."/>
            <person name="Dong L."/>
            <person name="Huang Y."/>
            <person name="Li L."/>
            <person name="Xi Y."/>
            <person name="Qi Q."/>
            <person name="Li W."/>
            <person name="Zhang B."/>
            <person name="Hu W."/>
            <person name="Zhang Y."/>
            <person name="Tian X."/>
            <person name="Jiao Y."/>
            <person name="Liang X."/>
            <person name="Jin J."/>
            <person name="Gao L."/>
            <person name="Zheng W."/>
            <person name="Hao B."/>
            <person name="Liu S."/>
            <person name="Wang W."/>
            <person name="Yuan L."/>
            <person name="Cao M."/>
            <person name="McDermott J."/>
            <person name="Samudrala R."/>
            <person name="Wang J."/>
            <person name="Wong G.K."/>
            <person name="Yang H."/>
        </authorList>
    </citation>
    <scope>NUCLEOTIDE SEQUENCE [LARGE SCALE GENOMIC DNA]</scope>
</reference>
<evidence type="ECO:0000256" key="13">
    <source>
        <dbReference type="ARBA" id="ARBA00047899"/>
    </source>
</evidence>
<dbReference type="InterPro" id="IPR000719">
    <property type="entry name" value="Prot_kinase_dom"/>
</dbReference>
<dbReference type="Gene3D" id="3.30.200.20">
    <property type="entry name" value="Phosphorylase Kinase, domain 1"/>
    <property type="match status" value="1"/>
</dbReference>
<dbReference type="Pfam" id="PF01453">
    <property type="entry name" value="B_lectin"/>
    <property type="match status" value="1"/>
</dbReference>
<evidence type="ECO:0000256" key="16">
    <source>
        <dbReference type="SAM" id="MobiDB-lite"/>
    </source>
</evidence>
<comment type="catalytic activity">
    <reaction evidence="13">
        <text>L-threonyl-[protein] + ATP = O-phospho-L-threonyl-[protein] + ADP + H(+)</text>
        <dbReference type="Rhea" id="RHEA:46608"/>
        <dbReference type="Rhea" id="RHEA-COMP:11060"/>
        <dbReference type="Rhea" id="RHEA-COMP:11605"/>
        <dbReference type="ChEBI" id="CHEBI:15378"/>
        <dbReference type="ChEBI" id="CHEBI:30013"/>
        <dbReference type="ChEBI" id="CHEBI:30616"/>
        <dbReference type="ChEBI" id="CHEBI:61977"/>
        <dbReference type="ChEBI" id="CHEBI:456216"/>
        <dbReference type="EC" id="2.7.11.1"/>
    </reaction>
</comment>
<evidence type="ECO:0000256" key="9">
    <source>
        <dbReference type="ARBA" id="ARBA00022989"/>
    </source>
</evidence>
<evidence type="ECO:0000256" key="1">
    <source>
        <dbReference type="ARBA" id="ARBA00004479"/>
    </source>
</evidence>
<keyword evidence="9 17" id="KW-1133">Transmembrane helix</keyword>
<keyword evidence="11" id="KW-1015">Disulfide bond</keyword>
<dbReference type="FunFam" id="3.30.200.20:FF:000178">
    <property type="entry name" value="serine/threonine-protein kinase PBS1-like"/>
    <property type="match status" value="1"/>
</dbReference>
<keyword evidence="4 17" id="KW-0812">Transmembrane</keyword>
<dbReference type="SUPFAM" id="SSF51110">
    <property type="entry name" value="alpha-D-mannose-specific plant lectins"/>
    <property type="match status" value="1"/>
</dbReference>
<dbReference type="InterPro" id="IPR000858">
    <property type="entry name" value="S_locus_glycoprot_dom"/>
</dbReference>